<keyword evidence="2" id="KW-1185">Reference proteome</keyword>
<reference evidence="1 2" key="1">
    <citation type="journal article" date="2024" name="Front. Microbiol.">
        <title>Novel thermophilic genera Geochorda gen. nov. and Carboxydochorda gen. nov. from the deep terrestrial subsurface reveal the ecophysiological diversity in the class Limnochordia.</title>
        <authorList>
            <person name="Karnachuk O.V."/>
            <person name="Lukina A.P."/>
            <person name="Avakyan M.R."/>
            <person name="Kadnikov V.V."/>
            <person name="Begmatov S."/>
            <person name="Beletsky A.V."/>
            <person name="Vlasova K.G."/>
            <person name="Novikov A.A."/>
            <person name="Shcherbakova V.A."/>
            <person name="Mardanov A.V."/>
            <person name="Ravin N.V."/>
        </authorList>
    </citation>
    <scope>NUCLEOTIDE SEQUENCE [LARGE SCALE GENOMIC DNA]</scope>
    <source>
        <strain evidence="1 2">L945</strain>
    </source>
</reference>
<proteinExistence type="predicted"/>
<organism evidence="1 2">
    <name type="scientific">Carboxydichorda subterranea</name>
    <dbReference type="NCBI Taxonomy" id="3109565"/>
    <lineage>
        <taxon>Bacteria</taxon>
        <taxon>Bacillati</taxon>
        <taxon>Bacillota</taxon>
        <taxon>Limnochordia</taxon>
        <taxon>Limnochordales</taxon>
        <taxon>Geochordaceae</taxon>
        <taxon>Carboxydichorda</taxon>
    </lineage>
</organism>
<dbReference type="EMBL" id="CP141615">
    <property type="protein sequence ID" value="WRP18785.1"/>
    <property type="molecule type" value="Genomic_DNA"/>
</dbReference>
<dbReference type="RefSeq" id="WP_324718057.1">
    <property type="nucleotide sequence ID" value="NZ_CP141615.1"/>
</dbReference>
<protein>
    <submittedName>
        <fullName evidence="1">Uncharacterized protein</fullName>
    </submittedName>
</protein>
<gene>
    <name evidence="1" type="ORF">U7230_07280</name>
</gene>
<evidence type="ECO:0000313" key="1">
    <source>
        <dbReference type="EMBL" id="WRP18785.1"/>
    </source>
</evidence>
<evidence type="ECO:0000313" key="2">
    <source>
        <dbReference type="Proteomes" id="UP001332192"/>
    </source>
</evidence>
<dbReference type="Proteomes" id="UP001332192">
    <property type="component" value="Chromosome"/>
</dbReference>
<name>A0ABZ1C1P7_9FIRM</name>
<sequence>MVVRLFAPSPLRRWSLRRWSLVVGRWASGFVVVAAAVAVAVTALAAPAGAQEGWTVWVAPMYGALSGADLHILDEVLETVTTEGQNLTYSAQITPRWFRPGPTLVPRLGASVGISSRLSVAAEGLFLGWHDSATRRFEAPADTATTDYANSVFLWEGNWRLPDQRAFGLINVTHPSGWSPIDWHADGAIQLASGTLGARALLFNGGNLQVAAEGGVAVFHLDHRFDRRWAGVAESPVDANDNGRIDPEPSPDYYLRNNVSLDQTASSTGTALGPSMGLRLQGRLGGTYVEASASQGWASGQFALASRFVDIDDQWFDDNQDGTFDRNVVLHGDVPFRQQVPATIPVTQLHGTLRYPLGPVSVGAGVFYSLHRNVPVSPELSYRDYTFKPRTQDISISGAMAFVQASF</sequence>
<accession>A0ABZ1C1P7</accession>